<name>A0A5C8KC84_9BACT</name>
<feature type="domain" description="MBG" evidence="2">
    <location>
        <begin position="463"/>
        <end position="530"/>
    </location>
</feature>
<dbReference type="AlphaFoldDB" id="A0A5C8KC84"/>
<dbReference type="Pfam" id="PF18887">
    <property type="entry name" value="MBG_3"/>
    <property type="match status" value="2"/>
</dbReference>
<dbReference type="Proteomes" id="UP000321926">
    <property type="component" value="Unassembled WGS sequence"/>
</dbReference>
<dbReference type="InterPro" id="IPR041286">
    <property type="entry name" value="MBG_2"/>
</dbReference>
<reference evidence="3 4" key="1">
    <citation type="submission" date="2019-08" db="EMBL/GenBank/DDBJ databases">
        <authorList>
            <person name="Shi S."/>
        </authorList>
    </citation>
    <scope>NUCLEOTIDE SEQUENCE [LARGE SCALE GENOMIC DNA]</scope>
    <source>
        <strain evidence="3 4">GY10130</strain>
    </source>
</reference>
<dbReference type="NCBIfam" id="TIGR04183">
    <property type="entry name" value="Por_Secre_tail"/>
    <property type="match status" value="1"/>
</dbReference>
<dbReference type="InterPro" id="IPR043772">
    <property type="entry name" value="MBG_3"/>
</dbReference>
<dbReference type="EMBL" id="VRTY01000019">
    <property type="protein sequence ID" value="TXK49091.1"/>
    <property type="molecule type" value="Genomic_DNA"/>
</dbReference>
<evidence type="ECO:0000313" key="3">
    <source>
        <dbReference type="EMBL" id="TXK49091.1"/>
    </source>
</evidence>
<dbReference type="RefSeq" id="WP_147920990.1">
    <property type="nucleotide sequence ID" value="NZ_VRTY01000019.1"/>
</dbReference>
<keyword evidence="4" id="KW-1185">Reference proteome</keyword>
<feature type="non-terminal residue" evidence="3">
    <location>
        <position position="1"/>
    </location>
</feature>
<evidence type="ECO:0000259" key="1">
    <source>
        <dbReference type="Pfam" id="PF18676"/>
    </source>
</evidence>
<proteinExistence type="predicted"/>
<gene>
    <name evidence="3" type="ORF">FVR03_06825</name>
</gene>
<dbReference type="Gene3D" id="3.30.160.710">
    <property type="match status" value="1"/>
</dbReference>
<comment type="caution">
    <text evidence="3">The sequence shown here is derived from an EMBL/GenBank/DDBJ whole genome shotgun (WGS) entry which is preliminary data.</text>
</comment>
<feature type="domain" description="MBG" evidence="1">
    <location>
        <begin position="382"/>
        <end position="457"/>
    </location>
</feature>
<protein>
    <submittedName>
        <fullName evidence="3">T9SS type A sorting domain-containing protein</fullName>
    </submittedName>
</protein>
<evidence type="ECO:0000259" key="2">
    <source>
        <dbReference type="Pfam" id="PF18887"/>
    </source>
</evidence>
<dbReference type="Pfam" id="PF18676">
    <property type="entry name" value="MBG_2"/>
    <property type="match status" value="1"/>
</dbReference>
<dbReference type="OrthoDB" id="9786188at2"/>
<evidence type="ECO:0000313" key="4">
    <source>
        <dbReference type="Proteomes" id="UP000321926"/>
    </source>
</evidence>
<feature type="domain" description="MBG" evidence="2">
    <location>
        <begin position="227"/>
        <end position="298"/>
    </location>
</feature>
<accession>A0A5C8KC84</accession>
<dbReference type="InterPro" id="IPR026444">
    <property type="entry name" value="Secre_tail"/>
</dbReference>
<organism evidence="3 4">
    <name type="scientific">Pontibacter qinzhouensis</name>
    <dbReference type="NCBI Taxonomy" id="2603253"/>
    <lineage>
        <taxon>Bacteria</taxon>
        <taxon>Pseudomonadati</taxon>
        <taxon>Bacteroidota</taxon>
        <taxon>Cytophagia</taxon>
        <taxon>Cytophagales</taxon>
        <taxon>Hymenobacteraceae</taxon>
        <taxon>Pontibacter</taxon>
    </lineage>
</organism>
<sequence length="626" mass="65014">SYMLLPGGTGEATLSGTNNQLLKTVKQGTVLLRATIAEDFRFRQAYRDIIVTIVKGTQTISFAAIPDKTFGVAPFDVAATGGGSGNAVVLEVKSGPATMVGNKVTVTGAGTVTIRATQAGNTNFEAAPAVEQSFLVKKIVPVITFGNMLKTYGDNAFNLAATADVAGTITYSVVAGGTGEVALSGSGSRTVTIKKAGTVKLRATMAEQANFGAATKEAELVISKASATITLGNLSQTYTGQARPVTATTTPANLSTSITYNRNAAAPVNAGTYTVAATISDPNYTGEAIGELLVSQASQQITFPALADKTYGDAALDLNATSTGSDLPINYAVVSGPATVAGSKLTLTGAGEVRVRATKPGNVNYTAAPAVERSFRVAKKELTVKAADKQRVYGETNPGLTLTYSGFINGDSEAALAKAPVATTTATTTSAVGTYPIVVAGGEDENYTFRYEAGTFTIGKATAVIALSELEQLYNGEAKQVLYATTPSGLPVAVTYNGSTAAPMAVGEYTVRAVIENENYTGEVTATLRILGPTAAGTAVASNSEIRLYPNPTSIGHIRITGVEQQQTIQVQVLDVTGRNVWQGQLRADVSGELELHLNPDLKPGQYTLQLTTTRNFRKVLKLVKQ</sequence>